<evidence type="ECO:0000313" key="12">
    <source>
        <dbReference type="Proteomes" id="UP000252086"/>
    </source>
</evidence>
<keyword evidence="5 9" id="KW-0812">Transmembrane</keyword>
<keyword evidence="6 9" id="KW-1133">Transmembrane helix</keyword>
<evidence type="ECO:0000256" key="3">
    <source>
        <dbReference type="ARBA" id="ARBA00022475"/>
    </source>
</evidence>
<dbReference type="AlphaFoldDB" id="A0A366D8G9"/>
<feature type="domain" description="Tripartite ATP-independent periplasmic transporters DctQ component" evidence="10">
    <location>
        <begin position="36"/>
        <end position="168"/>
    </location>
</feature>
<evidence type="ECO:0000256" key="5">
    <source>
        <dbReference type="ARBA" id="ARBA00022692"/>
    </source>
</evidence>
<comment type="caution">
    <text evidence="11">The sequence shown here is derived from an EMBL/GenBank/DDBJ whole genome shotgun (WGS) entry which is preliminary data.</text>
</comment>
<evidence type="ECO:0000313" key="11">
    <source>
        <dbReference type="EMBL" id="RBO86286.1"/>
    </source>
</evidence>
<evidence type="ECO:0000256" key="7">
    <source>
        <dbReference type="ARBA" id="ARBA00023136"/>
    </source>
</evidence>
<keyword evidence="7 9" id="KW-0472">Membrane</keyword>
<feature type="transmembrane region" description="Helical" evidence="9">
    <location>
        <begin position="141"/>
        <end position="159"/>
    </location>
</feature>
<evidence type="ECO:0000256" key="2">
    <source>
        <dbReference type="ARBA" id="ARBA00022448"/>
    </source>
</evidence>
<evidence type="ECO:0000256" key="6">
    <source>
        <dbReference type="ARBA" id="ARBA00022989"/>
    </source>
</evidence>
<name>A0A366D8G9_9GAMM</name>
<protein>
    <recommendedName>
        <fullName evidence="9">TRAP transporter small permease protein</fullName>
    </recommendedName>
</protein>
<evidence type="ECO:0000256" key="9">
    <source>
        <dbReference type="RuleBase" id="RU369079"/>
    </source>
</evidence>
<evidence type="ECO:0000256" key="1">
    <source>
        <dbReference type="ARBA" id="ARBA00004429"/>
    </source>
</evidence>
<proteinExistence type="inferred from homology"/>
<sequence>MIKKTVGILMFNKLICLAEAISQYTGKCVAWLTLMMMLLTCLIVLLRYGFGIGSIALQESVLYFHALVFMLGAAYTFKEDEHVRVDVFYRDFSATKKAWVNLIGGVFFLLPFTLYTAYLSLEYVGASWRVLETSQEPGGLPFVYLLKTLIPLMMVSLIIQGMADILKNLGVITAARAAQRT</sequence>
<comment type="function">
    <text evidence="9">Part of the tripartite ATP-independent periplasmic (TRAP) transport system.</text>
</comment>
<dbReference type="Pfam" id="PF04290">
    <property type="entry name" value="DctQ"/>
    <property type="match status" value="1"/>
</dbReference>
<keyword evidence="12" id="KW-1185">Reference proteome</keyword>
<dbReference type="PANTHER" id="PTHR35011:SF4">
    <property type="entry name" value="SLL1102 PROTEIN"/>
    <property type="match status" value="1"/>
</dbReference>
<comment type="subcellular location">
    <subcellularLocation>
        <location evidence="1 9">Cell inner membrane</location>
        <topology evidence="1 9">Multi-pass membrane protein</topology>
    </subcellularLocation>
</comment>
<dbReference type="InterPro" id="IPR055348">
    <property type="entry name" value="DctQ"/>
</dbReference>
<dbReference type="Proteomes" id="UP000252086">
    <property type="component" value="Unassembled WGS sequence"/>
</dbReference>
<evidence type="ECO:0000259" key="10">
    <source>
        <dbReference type="Pfam" id="PF04290"/>
    </source>
</evidence>
<dbReference type="PANTHER" id="PTHR35011">
    <property type="entry name" value="2,3-DIKETO-L-GULONATE TRAP TRANSPORTER SMALL PERMEASE PROTEIN YIAM"/>
    <property type="match status" value="1"/>
</dbReference>
<keyword evidence="3" id="KW-1003">Cell membrane</keyword>
<feature type="transmembrane region" description="Helical" evidence="9">
    <location>
        <begin position="60"/>
        <end position="77"/>
    </location>
</feature>
<dbReference type="GO" id="GO:0022857">
    <property type="term" value="F:transmembrane transporter activity"/>
    <property type="evidence" value="ECO:0007669"/>
    <property type="project" value="UniProtKB-UniRule"/>
</dbReference>
<keyword evidence="4 9" id="KW-0997">Cell inner membrane</keyword>
<dbReference type="GO" id="GO:0005886">
    <property type="term" value="C:plasma membrane"/>
    <property type="evidence" value="ECO:0007669"/>
    <property type="project" value="UniProtKB-SubCell"/>
</dbReference>
<feature type="transmembrane region" description="Helical" evidence="9">
    <location>
        <begin position="28"/>
        <end position="48"/>
    </location>
</feature>
<dbReference type="InterPro" id="IPR007387">
    <property type="entry name" value="TRAP_DctQ"/>
</dbReference>
<feature type="transmembrane region" description="Helical" evidence="9">
    <location>
        <begin position="98"/>
        <end position="121"/>
    </location>
</feature>
<reference evidence="11 12" key="1">
    <citation type="submission" date="2018-06" db="EMBL/GenBank/DDBJ databases">
        <title>Genomic Encyclopedia of Type Strains, Phase III (KMG-III): the genomes of soil and plant-associated and newly described type strains.</title>
        <authorList>
            <person name="Whitman W."/>
        </authorList>
    </citation>
    <scope>NUCLEOTIDE SEQUENCE [LARGE SCALE GENOMIC DNA]</scope>
    <source>
        <strain evidence="11 12">CECT 7732</strain>
    </source>
</reference>
<organism evidence="11 12">
    <name type="scientific">Marinomonas aquiplantarum</name>
    <dbReference type="NCBI Taxonomy" id="491951"/>
    <lineage>
        <taxon>Bacteria</taxon>
        <taxon>Pseudomonadati</taxon>
        <taxon>Pseudomonadota</taxon>
        <taxon>Gammaproteobacteria</taxon>
        <taxon>Oceanospirillales</taxon>
        <taxon>Oceanospirillaceae</taxon>
        <taxon>Marinomonas</taxon>
    </lineage>
</organism>
<gene>
    <name evidence="11" type="ORF">DFP76_101563</name>
</gene>
<dbReference type="EMBL" id="QNRF01000001">
    <property type="protein sequence ID" value="RBO86286.1"/>
    <property type="molecule type" value="Genomic_DNA"/>
</dbReference>
<accession>A0A366D8G9</accession>
<evidence type="ECO:0000256" key="4">
    <source>
        <dbReference type="ARBA" id="ARBA00022519"/>
    </source>
</evidence>
<evidence type="ECO:0000256" key="8">
    <source>
        <dbReference type="ARBA" id="ARBA00038436"/>
    </source>
</evidence>
<keyword evidence="2 9" id="KW-0813">Transport</keyword>
<comment type="subunit">
    <text evidence="9">The complex comprises the extracytoplasmic solute receptor protein and the two transmembrane proteins.</text>
</comment>
<comment type="similarity">
    <text evidence="8 9">Belongs to the TRAP transporter small permease family.</text>
</comment>